<evidence type="ECO:0000256" key="1">
    <source>
        <dbReference type="ARBA" id="ARBA00004324"/>
    </source>
</evidence>
<sequence>MNFIAGSFYTPKVGKLVTGLVRALLRGNAFETLKHILPQTCERITQIMNNIETTILTDHKGDTELTWCLILFSELLRARGDALMKYKQMIMQIFYRCICIIHKDSYEAIANAARNLLKSLTYMYSIDYRLTVENIDEPFTHFLPIRAWGEHVQFDNLQVQFHIPNAEEVDFACEFIKIYLYPELNLLTEKGIKLSNDERLRSLTIVQSIAIGCLAMIPRINSKEVEDLVPSVAPYGSKFYVRYSVYAKQPEFDENLRLRLLTDIGKLIDALAENHSDDASSLKTALKIFSLVSVYYGNFKHDTDKLWKRYEKTKHSFTNKLCGERQYPRFLMIERIILQCKQWSLNHFQILSEIDKQIVLKLFELSINRYGEVRSNAQGYLFSMLKRYLFSYQVILDRILELLKSTEETDHDTIKGCLYVLLGNSSFFMPTKHSWPMIEKLWPSLAQVTVKKPTTQRLIDCILETIGGLYDTQAIIEDTNEESTKAAEKIWRPMFREELKRRDEIRQERNDSNIRAYTNLMENLSSLLAGDQLTWRQQEMAMSFMEILLQRRVPLPLSCVKIMIDLLVHDNVELRKIAEESVTALCRLQKPPRTYVEKPIEAIINMKPNGIHPGDRDDNLWVTYNNYQPKSQQEWENMCFLDKAFWGYYSWPKLIKYPVNQRERYKKTNLPKHVSILYERFSDKNFIKQFIHFMVLDEDEGQVNFDIRRFQMFKGIFRNFGLEFVDNFFECLYALIHNNDKTKQEGSHRVAAEITAGIIRGSKYWTVNMLDELWNKLTPFLNEVFSNLSPETLTYWGTCFKLGMEDEDPRRMYKPIEYILSLTTEQTLANTFNETSRWYLTQTISNFEWRVPTVWTTINKHATELLDHPFKAVRERIAKTISTSITFDITLPNGQSTRHPDVNKFIDSLRERLEQAIEIYERTPLANVTGQVVEIDFEARKALNFIETAIQLLTHMFSRSLQPVKESIIRIFPLLCEVESIVSNDEVIRKNLTVTRLCIAMTYLQGSYMEILISEIEQVCMSPKYHARRAAIEFVQNMVFCNLFNVRIYNKHLHDVVLKCLFDEQFEVRTIASVTLSGFYQCGYILVSNEDLKLFKTMSKITYFTKVDGKKVTSPENIVKRHGGILGLCAVVLSSPYDIPTYIPDTLMLLAEHSHDPDIIQKSIKKTLSEFRHTHHDQWHEHREKFTEDQLAILADVQSVARFYMSRRKGSSNDNKRNNKVRDEIISKLNAGDILTHIHRIARQYSYIYALLKNYTYLSKLREYFSYDMYRWAVSVVSTRQNYTLDDNGQLLLSMIPVMDMMNHQNGTTCVHYNTKLKQIECNTMNDTRNNEQIFMFYGKRTNLEYLIHNGFVPNENNPYDTYILKLALLKNDLDYTQKVELLERYGMETNQKLQLLIQDEMQDENYSENERETQMESKQLYKITSKPKKENFTNDSLDEAESEENEPPIPSQKAPATQTKFVTQGGIW</sequence>
<dbReference type="GO" id="GO:0010499">
    <property type="term" value="P:proteasomal ubiquitin-independent protein catabolic process"/>
    <property type="evidence" value="ECO:0007669"/>
    <property type="project" value="TreeGrafter"/>
</dbReference>
<evidence type="ECO:0000259" key="12">
    <source>
        <dbReference type="Pfam" id="PF23096"/>
    </source>
</evidence>
<dbReference type="Pfam" id="PF11919">
    <property type="entry name" value="PSME4_C"/>
    <property type="match status" value="1"/>
</dbReference>
<evidence type="ECO:0000256" key="3">
    <source>
        <dbReference type="ARBA" id="ARBA00005739"/>
    </source>
</evidence>
<dbReference type="InterPro" id="IPR016024">
    <property type="entry name" value="ARM-type_fold"/>
</dbReference>
<dbReference type="EMBL" id="CAJNOK010003399">
    <property type="protein sequence ID" value="CAF0899656.1"/>
    <property type="molecule type" value="Genomic_DNA"/>
</dbReference>
<keyword evidence="6" id="KW-0227">DNA damage</keyword>
<comment type="subcellular location">
    <subcellularLocation>
        <location evidence="2">Cytoplasm</location>
    </subcellularLocation>
    <subcellularLocation>
        <location evidence="1">Nucleus speckle</location>
    </subcellularLocation>
</comment>
<comment type="caution">
    <text evidence="14">The sequence shown here is derived from an EMBL/GenBank/DDBJ whole genome shotgun (WGS) entry which is preliminary data.</text>
</comment>
<organism evidence="14 15">
    <name type="scientific">Didymodactylos carnosus</name>
    <dbReference type="NCBI Taxonomy" id="1234261"/>
    <lineage>
        <taxon>Eukaryota</taxon>
        <taxon>Metazoa</taxon>
        <taxon>Spiralia</taxon>
        <taxon>Gnathifera</taxon>
        <taxon>Rotifera</taxon>
        <taxon>Eurotatoria</taxon>
        <taxon>Bdelloidea</taxon>
        <taxon>Philodinida</taxon>
        <taxon>Philodinidae</taxon>
        <taxon>Didymodactylos</taxon>
    </lineage>
</organism>
<dbReference type="GO" id="GO:0016504">
    <property type="term" value="F:peptidase activator activity"/>
    <property type="evidence" value="ECO:0007669"/>
    <property type="project" value="InterPro"/>
</dbReference>
<dbReference type="InterPro" id="IPR011989">
    <property type="entry name" value="ARM-like"/>
</dbReference>
<evidence type="ECO:0008006" key="16">
    <source>
        <dbReference type="Google" id="ProtNLM"/>
    </source>
</evidence>
<dbReference type="GO" id="GO:0016607">
    <property type="term" value="C:nuclear speck"/>
    <property type="evidence" value="ECO:0007669"/>
    <property type="project" value="UniProtKB-SubCell"/>
</dbReference>
<evidence type="ECO:0000256" key="2">
    <source>
        <dbReference type="ARBA" id="ARBA00004496"/>
    </source>
</evidence>
<dbReference type="InterPro" id="IPR055455">
    <property type="entry name" value="HEAT_PSME4"/>
</dbReference>
<feature type="domain" description="Proteasome activator Blm10 middle HEAT repeats region" evidence="11">
    <location>
        <begin position="15"/>
        <end position="189"/>
    </location>
</feature>
<evidence type="ECO:0000313" key="14">
    <source>
        <dbReference type="EMBL" id="CAF3680623.1"/>
    </source>
</evidence>
<dbReference type="GO" id="GO:0070628">
    <property type="term" value="F:proteasome binding"/>
    <property type="evidence" value="ECO:0007669"/>
    <property type="project" value="InterPro"/>
</dbReference>
<dbReference type="InterPro" id="IPR021843">
    <property type="entry name" value="PSME4_C"/>
</dbReference>
<gene>
    <name evidence="13" type="ORF">OVA965_LOCUS9557</name>
    <name evidence="14" type="ORF">TMI583_LOCUS9553</name>
</gene>
<dbReference type="SUPFAM" id="SSF82199">
    <property type="entry name" value="SET domain"/>
    <property type="match status" value="1"/>
</dbReference>
<accession>A0A8S2HS43</accession>
<evidence type="ECO:0000256" key="7">
    <source>
        <dbReference type="ARBA" id="ARBA00023204"/>
    </source>
</evidence>
<evidence type="ECO:0000256" key="5">
    <source>
        <dbReference type="ARBA" id="ARBA00022737"/>
    </source>
</evidence>
<dbReference type="Gene3D" id="3.90.1410.10">
    <property type="entry name" value="set domain protein methyltransferase, domain 1"/>
    <property type="match status" value="1"/>
</dbReference>
<dbReference type="InterPro" id="IPR046341">
    <property type="entry name" value="SET_dom_sf"/>
</dbReference>
<comment type="similarity">
    <text evidence="3">Belongs to the BLM10 family.</text>
</comment>
<dbReference type="Proteomes" id="UP000682733">
    <property type="component" value="Unassembled WGS sequence"/>
</dbReference>
<dbReference type="InterPro" id="IPR035309">
    <property type="entry name" value="PSME4"/>
</dbReference>
<evidence type="ECO:0000313" key="15">
    <source>
        <dbReference type="Proteomes" id="UP000682733"/>
    </source>
</evidence>
<reference evidence="14" key="1">
    <citation type="submission" date="2021-02" db="EMBL/GenBank/DDBJ databases">
        <authorList>
            <person name="Nowell W R."/>
        </authorList>
    </citation>
    <scope>NUCLEOTIDE SEQUENCE</scope>
</reference>
<dbReference type="Gene3D" id="1.25.10.10">
    <property type="entry name" value="Leucine-rich Repeat Variant"/>
    <property type="match status" value="1"/>
</dbReference>
<dbReference type="SUPFAM" id="SSF48371">
    <property type="entry name" value="ARM repeat"/>
    <property type="match status" value="2"/>
</dbReference>
<dbReference type="GO" id="GO:0006281">
    <property type="term" value="P:DNA repair"/>
    <property type="evidence" value="ECO:0007669"/>
    <property type="project" value="UniProtKB-KW"/>
</dbReference>
<keyword evidence="7" id="KW-0234">DNA repair</keyword>
<feature type="region of interest" description="Disordered" evidence="9">
    <location>
        <begin position="1404"/>
        <end position="1469"/>
    </location>
</feature>
<dbReference type="EMBL" id="CAJOBA010003400">
    <property type="protein sequence ID" value="CAF3680623.1"/>
    <property type="molecule type" value="Genomic_DNA"/>
</dbReference>
<keyword evidence="8" id="KW-0539">Nucleus</keyword>
<feature type="compositionally biased region" description="Acidic residues" evidence="9">
    <location>
        <begin position="1437"/>
        <end position="1447"/>
    </location>
</feature>
<evidence type="ECO:0000313" key="13">
    <source>
        <dbReference type="EMBL" id="CAF0899656.1"/>
    </source>
</evidence>
<feature type="domain" description="Proteasome activator complex subunit 4 C-terminal" evidence="10">
    <location>
        <begin position="1119"/>
        <end position="1204"/>
    </location>
</feature>
<dbReference type="PANTHER" id="PTHR32170:SF3">
    <property type="entry name" value="PROTEASOME ACTIVATOR COMPLEX SUBUNIT 4"/>
    <property type="match status" value="1"/>
</dbReference>
<evidence type="ECO:0000259" key="11">
    <source>
        <dbReference type="Pfam" id="PF16507"/>
    </source>
</evidence>
<evidence type="ECO:0000256" key="4">
    <source>
        <dbReference type="ARBA" id="ARBA00022490"/>
    </source>
</evidence>
<feature type="domain" description="Proteasome activator complex subunit 4-like HEAT repeat-like" evidence="12">
    <location>
        <begin position="559"/>
        <end position="841"/>
    </location>
</feature>
<dbReference type="PANTHER" id="PTHR32170">
    <property type="entry name" value="PROTEASOME ACTIVATOR COMPLEX SUBUNIT 4"/>
    <property type="match status" value="1"/>
</dbReference>
<evidence type="ECO:0000256" key="8">
    <source>
        <dbReference type="ARBA" id="ARBA00023242"/>
    </source>
</evidence>
<keyword evidence="4" id="KW-0963">Cytoplasm</keyword>
<name>A0A8S2HS43_9BILA</name>
<evidence type="ECO:0000259" key="10">
    <source>
        <dbReference type="Pfam" id="PF11919"/>
    </source>
</evidence>
<proteinExistence type="inferred from homology"/>
<evidence type="ECO:0000256" key="6">
    <source>
        <dbReference type="ARBA" id="ARBA00022763"/>
    </source>
</evidence>
<dbReference type="InterPro" id="IPR032430">
    <property type="entry name" value="Blm10_mid"/>
</dbReference>
<dbReference type="Proteomes" id="UP000677228">
    <property type="component" value="Unassembled WGS sequence"/>
</dbReference>
<dbReference type="Pfam" id="PF16507">
    <property type="entry name" value="HEAT_PSME4_mid"/>
    <property type="match status" value="1"/>
</dbReference>
<keyword evidence="5" id="KW-0677">Repeat</keyword>
<dbReference type="Pfam" id="PF23096">
    <property type="entry name" value="HEAT_PSME4"/>
    <property type="match status" value="1"/>
</dbReference>
<protein>
    <recommendedName>
        <fullName evidence="16">Proteasome activator complex subunit 4</fullName>
    </recommendedName>
</protein>
<evidence type="ECO:0000256" key="9">
    <source>
        <dbReference type="SAM" id="MobiDB-lite"/>
    </source>
</evidence>
<dbReference type="GO" id="GO:0005829">
    <property type="term" value="C:cytosol"/>
    <property type="evidence" value="ECO:0007669"/>
    <property type="project" value="TreeGrafter"/>
</dbReference>